<name>A0A9D8KFV6_9DELT</name>
<evidence type="ECO:0000259" key="6">
    <source>
        <dbReference type="Pfam" id="PF00441"/>
    </source>
</evidence>
<dbReference type="InterPro" id="IPR006089">
    <property type="entry name" value="Acyl-CoA_DH_CS"/>
</dbReference>
<dbReference type="PANTHER" id="PTHR43884">
    <property type="entry name" value="ACYL-COA DEHYDROGENASE"/>
    <property type="match status" value="1"/>
</dbReference>
<dbReference type="GO" id="GO:0003995">
    <property type="term" value="F:acyl-CoA dehydrogenase activity"/>
    <property type="evidence" value="ECO:0007669"/>
    <property type="project" value="InterPro"/>
</dbReference>
<evidence type="ECO:0000313" key="9">
    <source>
        <dbReference type="EMBL" id="MBN1573713.1"/>
    </source>
</evidence>
<gene>
    <name evidence="9" type="ORF">JW984_11010</name>
</gene>
<dbReference type="Gene3D" id="1.10.540.10">
    <property type="entry name" value="Acyl-CoA dehydrogenase/oxidase, N-terminal domain"/>
    <property type="match status" value="1"/>
</dbReference>
<dbReference type="InterPro" id="IPR009100">
    <property type="entry name" value="AcylCoA_DH/oxidase_NM_dom_sf"/>
</dbReference>
<dbReference type="InterPro" id="IPR009075">
    <property type="entry name" value="AcylCo_DH/oxidase_C"/>
</dbReference>
<dbReference type="InterPro" id="IPR013786">
    <property type="entry name" value="AcylCoA_DH/ox_N"/>
</dbReference>
<dbReference type="InterPro" id="IPR037069">
    <property type="entry name" value="AcylCoA_DH/ox_N_sf"/>
</dbReference>
<dbReference type="Proteomes" id="UP000809273">
    <property type="component" value="Unassembled WGS sequence"/>
</dbReference>
<evidence type="ECO:0000256" key="5">
    <source>
        <dbReference type="RuleBase" id="RU362125"/>
    </source>
</evidence>
<protein>
    <submittedName>
        <fullName evidence="9">Acyl-CoA/acyl-ACP dehydrogenase</fullName>
    </submittedName>
</protein>
<dbReference type="EMBL" id="JAFGIX010000054">
    <property type="protein sequence ID" value="MBN1573713.1"/>
    <property type="molecule type" value="Genomic_DNA"/>
</dbReference>
<feature type="domain" description="Acyl-CoA dehydrogenase/oxidase C-terminal" evidence="6">
    <location>
        <begin position="240"/>
        <end position="378"/>
    </location>
</feature>
<evidence type="ECO:0000256" key="3">
    <source>
        <dbReference type="ARBA" id="ARBA00022630"/>
    </source>
</evidence>
<dbReference type="AlphaFoldDB" id="A0A9D8KFV6"/>
<dbReference type="SUPFAM" id="SSF47203">
    <property type="entry name" value="Acyl-CoA dehydrogenase C-terminal domain-like"/>
    <property type="match status" value="1"/>
</dbReference>
<comment type="similarity">
    <text evidence="2 5">Belongs to the acyl-CoA dehydrogenase family.</text>
</comment>
<evidence type="ECO:0000256" key="1">
    <source>
        <dbReference type="ARBA" id="ARBA00001974"/>
    </source>
</evidence>
<proteinExistence type="inferred from homology"/>
<keyword evidence="5" id="KW-0560">Oxidoreductase</keyword>
<dbReference type="Pfam" id="PF02771">
    <property type="entry name" value="Acyl-CoA_dh_N"/>
    <property type="match status" value="1"/>
</dbReference>
<comment type="cofactor">
    <cofactor evidence="1 5">
        <name>FAD</name>
        <dbReference type="ChEBI" id="CHEBI:57692"/>
    </cofactor>
</comment>
<dbReference type="Gene3D" id="1.20.140.10">
    <property type="entry name" value="Butyryl-CoA Dehydrogenase, subunit A, domain 3"/>
    <property type="match status" value="1"/>
</dbReference>
<reference evidence="9" key="1">
    <citation type="journal article" date="2021" name="Environ. Microbiol.">
        <title>Genomic characterization of three novel Desulfobacterota classes expand the metabolic and phylogenetic diversity of the phylum.</title>
        <authorList>
            <person name="Murphy C.L."/>
            <person name="Biggerstaff J."/>
            <person name="Eichhorn A."/>
            <person name="Ewing E."/>
            <person name="Shahan R."/>
            <person name="Soriano D."/>
            <person name="Stewart S."/>
            <person name="VanMol K."/>
            <person name="Walker R."/>
            <person name="Walters P."/>
            <person name="Elshahed M.S."/>
            <person name="Youssef N.H."/>
        </authorList>
    </citation>
    <scope>NUCLEOTIDE SEQUENCE</scope>
    <source>
        <strain evidence="9">Zod_Metabat.24</strain>
    </source>
</reference>
<evidence type="ECO:0000259" key="8">
    <source>
        <dbReference type="Pfam" id="PF02771"/>
    </source>
</evidence>
<reference evidence="9" key="2">
    <citation type="submission" date="2021-01" db="EMBL/GenBank/DDBJ databases">
        <authorList>
            <person name="Hahn C.R."/>
            <person name="Youssef N.H."/>
            <person name="Elshahed M."/>
        </authorList>
    </citation>
    <scope>NUCLEOTIDE SEQUENCE</scope>
    <source>
        <strain evidence="9">Zod_Metabat.24</strain>
    </source>
</reference>
<dbReference type="Gene3D" id="2.40.110.10">
    <property type="entry name" value="Butyryl-CoA Dehydrogenase, subunit A, domain 2"/>
    <property type="match status" value="1"/>
</dbReference>
<evidence type="ECO:0000313" key="10">
    <source>
        <dbReference type="Proteomes" id="UP000809273"/>
    </source>
</evidence>
<dbReference type="SUPFAM" id="SSF56645">
    <property type="entry name" value="Acyl-CoA dehydrogenase NM domain-like"/>
    <property type="match status" value="1"/>
</dbReference>
<dbReference type="InterPro" id="IPR006091">
    <property type="entry name" value="Acyl-CoA_Oxase/DH_mid-dom"/>
</dbReference>
<feature type="domain" description="Acyl-CoA dehydrogenase/oxidase N-terminal" evidence="8">
    <location>
        <begin position="7"/>
        <end position="120"/>
    </location>
</feature>
<dbReference type="Pfam" id="PF00441">
    <property type="entry name" value="Acyl-CoA_dh_1"/>
    <property type="match status" value="1"/>
</dbReference>
<accession>A0A9D8KFV6</accession>
<dbReference type="GO" id="GO:0050660">
    <property type="term" value="F:flavin adenine dinucleotide binding"/>
    <property type="evidence" value="ECO:0007669"/>
    <property type="project" value="InterPro"/>
</dbReference>
<dbReference type="CDD" id="cd00567">
    <property type="entry name" value="ACAD"/>
    <property type="match status" value="1"/>
</dbReference>
<evidence type="ECO:0000259" key="7">
    <source>
        <dbReference type="Pfam" id="PF02770"/>
    </source>
</evidence>
<dbReference type="InterPro" id="IPR046373">
    <property type="entry name" value="Acyl-CoA_Oxase/DH_mid-dom_sf"/>
</dbReference>
<dbReference type="Pfam" id="PF02770">
    <property type="entry name" value="Acyl-CoA_dh_M"/>
    <property type="match status" value="1"/>
</dbReference>
<dbReference type="PANTHER" id="PTHR43884:SF37">
    <property type="entry name" value="ACYL-COA DEHYDROGENASE"/>
    <property type="match status" value="1"/>
</dbReference>
<feature type="domain" description="Acyl-CoA oxidase/dehydrogenase middle" evidence="7">
    <location>
        <begin position="125"/>
        <end position="221"/>
    </location>
</feature>
<dbReference type="InterPro" id="IPR036250">
    <property type="entry name" value="AcylCo_DH-like_C"/>
</dbReference>
<evidence type="ECO:0000256" key="2">
    <source>
        <dbReference type="ARBA" id="ARBA00009347"/>
    </source>
</evidence>
<evidence type="ECO:0000256" key="4">
    <source>
        <dbReference type="ARBA" id="ARBA00022827"/>
    </source>
</evidence>
<keyword evidence="3 5" id="KW-0285">Flavoprotein</keyword>
<keyword evidence="4 5" id="KW-0274">FAD</keyword>
<sequence length="425" mass="47869">MYDFILTKEEKAFRDEVREFTREEVTPDFLRSMDKDKISYPREFVENLAKHNLIGTRFPKEWGGRGMSWVGEIAALEEVGCLGIALGCAFSMPSIVGEALDKFGTDEQKEKYLKPMLEGKLVSAEALTEPRGGSDFFGATTKAVLEGDHFILNGQKRFVVGAVEADFFLVYCRTNFDPDAHKYSRISLLIVDKGPGVETEYQYGLMGCRGGGTGRLVFRDVKVPKENLVGELHGGALCFNQMMIPERMTSAAGCLAVWASLDIALRYTNKRAAFGRLIRKFQAVNFLIAESVTQLDAARGICYLAGRAIDNDYPNVRRIVSEAKKFATKAGWDIVNNAMQVMGGIGYTDVYPIERALRDFRLCMIWTGTSEIMSLLIQHEYYDEILNQPYNRREMERDAMNPDVAERCFTDEDMWEVHEGGKAAD</sequence>
<comment type="caution">
    <text evidence="9">The sequence shown here is derived from an EMBL/GenBank/DDBJ whole genome shotgun (WGS) entry which is preliminary data.</text>
</comment>
<dbReference type="PROSITE" id="PS00072">
    <property type="entry name" value="ACYL_COA_DH_1"/>
    <property type="match status" value="1"/>
</dbReference>
<organism evidence="9 10">
    <name type="scientific">Candidatus Zymogenus saltonus</name>
    <dbReference type="NCBI Taxonomy" id="2844893"/>
    <lineage>
        <taxon>Bacteria</taxon>
        <taxon>Deltaproteobacteria</taxon>
        <taxon>Candidatus Zymogenia</taxon>
        <taxon>Candidatus Zymogeniales</taxon>
        <taxon>Candidatus Zymogenaceae</taxon>
        <taxon>Candidatus Zymogenus</taxon>
    </lineage>
</organism>